<feature type="compositionally biased region" description="Gly residues" evidence="2">
    <location>
        <begin position="29"/>
        <end position="44"/>
    </location>
</feature>
<protein>
    <submittedName>
        <fullName evidence="4">Inhibitor of nuclear factor kappa-B kinase-interacting protein-like</fullName>
    </submittedName>
</protein>
<reference evidence="4" key="1">
    <citation type="submission" date="2025-08" db="UniProtKB">
        <authorList>
            <consortium name="RefSeq"/>
        </authorList>
    </citation>
    <scope>IDENTIFICATION</scope>
</reference>
<dbReference type="GeneID" id="103590493"/>
<dbReference type="PANTHER" id="PTHR21734">
    <property type="entry name" value="INHIBITOR OF NUCLEAR FACTOR KAPPA-B KINASE-INTERACTING PROTEIN"/>
    <property type="match status" value="1"/>
</dbReference>
<dbReference type="InterPro" id="IPR024152">
    <property type="entry name" value="Inh_kappa-B_kinase-int"/>
</dbReference>
<name>A0ABM0QRF8_GALVR</name>
<feature type="coiled-coil region" evidence="1">
    <location>
        <begin position="193"/>
        <end position="263"/>
    </location>
</feature>
<evidence type="ECO:0000256" key="2">
    <source>
        <dbReference type="SAM" id="MobiDB-lite"/>
    </source>
</evidence>
<keyword evidence="3" id="KW-1185">Reference proteome</keyword>
<keyword evidence="1" id="KW-0175">Coiled coil</keyword>
<evidence type="ECO:0000256" key="1">
    <source>
        <dbReference type="SAM" id="Coils"/>
    </source>
</evidence>
<organism evidence="3 4">
    <name type="scientific">Galeopterus variegatus</name>
    <name type="common">Malayan flying lemur</name>
    <name type="synonym">Cynocephalus variegatus</name>
    <dbReference type="NCBI Taxonomy" id="482537"/>
    <lineage>
        <taxon>Eukaryota</taxon>
        <taxon>Metazoa</taxon>
        <taxon>Chordata</taxon>
        <taxon>Craniata</taxon>
        <taxon>Vertebrata</taxon>
        <taxon>Euteleostomi</taxon>
        <taxon>Mammalia</taxon>
        <taxon>Eutheria</taxon>
        <taxon>Euarchontoglires</taxon>
        <taxon>Dermoptera</taxon>
        <taxon>Cynocephalidae</taxon>
        <taxon>Galeopterus</taxon>
    </lineage>
</organism>
<dbReference type="PANTHER" id="PTHR21734:SF11">
    <property type="entry name" value="INHIBITOR OF NUCLEAR FACTOR KAPPA-B KINASE-INTERACTING PROTEIN"/>
    <property type="match status" value="1"/>
</dbReference>
<gene>
    <name evidence="4" type="primary">LOC103590493</name>
</gene>
<dbReference type="RefSeq" id="XP_008570949.1">
    <property type="nucleotide sequence ID" value="XM_008572727.1"/>
</dbReference>
<proteinExistence type="predicted"/>
<dbReference type="Proteomes" id="UP000694923">
    <property type="component" value="Unplaced"/>
</dbReference>
<accession>A0ABM0QRF8</accession>
<feature type="region of interest" description="Disordered" evidence="2">
    <location>
        <begin position="1"/>
        <end position="44"/>
    </location>
</feature>
<feature type="coiled-coil region" evidence="1">
    <location>
        <begin position="122"/>
        <end position="156"/>
    </location>
</feature>
<sequence length="382" mass="43013">MQGAGHLPCAPGQGRAFTGASPGSQQPRGAGGRSPGARGGGGAGWADPRTGLSLLSLGTCLGLAWFVFQQSEKFAKVENQYQLLKIETDEFQGLQSKISLISEKLESTESILQEATSSMSLMTQFEQEVSSLQSIMDDIQNSEDTLTQKMQILNEKFQNITDFWKRSLEEMNVNTDIFKSEAKHIHSQVTVQINSAEQGIKSLTERLKDLEDSTLRNIRTVKRQEEEDLLRVEEQLGSDTKAVEKLEEEQHALFARDEELTNKLFNYEPKVEECKTHLPTIESAIHSVLRVSQDLIGTEKKVEDLTMQMFNMEDDMLKAVSEIMDMQKTLEGIQYDNSILKMQNELDVLKGKVHDFIAYASKKEKETLEEYNLENKGISSDF</sequence>
<evidence type="ECO:0000313" key="3">
    <source>
        <dbReference type="Proteomes" id="UP000694923"/>
    </source>
</evidence>
<evidence type="ECO:0000313" key="4">
    <source>
        <dbReference type="RefSeq" id="XP_008570949.1"/>
    </source>
</evidence>